<dbReference type="OrthoDB" id="14196at2"/>
<keyword evidence="9" id="KW-0732">Signal</keyword>
<comment type="similarity">
    <text evidence="2">Belongs to the PpiC/parvulin rotamase family.</text>
</comment>
<dbReference type="RefSeq" id="WP_024922669.1">
    <property type="nucleotide sequence ID" value="NZ_MDEO01000036.1"/>
</dbReference>
<gene>
    <name evidence="11" type="ORF">QV13_29695</name>
</gene>
<dbReference type="InterPro" id="IPR046357">
    <property type="entry name" value="PPIase_dom_sf"/>
</dbReference>
<evidence type="ECO:0000313" key="11">
    <source>
        <dbReference type="EMBL" id="OCX13628.1"/>
    </source>
</evidence>
<dbReference type="InterPro" id="IPR050245">
    <property type="entry name" value="PrsA_foldase"/>
</dbReference>
<comment type="catalytic activity">
    <reaction evidence="1">
        <text>[protein]-peptidylproline (omega=180) = [protein]-peptidylproline (omega=0)</text>
        <dbReference type="Rhea" id="RHEA:16237"/>
        <dbReference type="Rhea" id="RHEA-COMP:10747"/>
        <dbReference type="Rhea" id="RHEA-COMP:10748"/>
        <dbReference type="ChEBI" id="CHEBI:83833"/>
        <dbReference type="ChEBI" id="CHEBI:83834"/>
        <dbReference type="EC" id="5.2.1.8"/>
    </reaction>
</comment>
<feature type="chain" id="PRO_5008659296" description="Parvulin-like PPIase" evidence="9">
    <location>
        <begin position="29"/>
        <end position="311"/>
    </location>
</feature>
<evidence type="ECO:0000256" key="9">
    <source>
        <dbReference type="SAM" id="SignalP"/>
    </source>
</evidence>
<dbReference type="PROSITE" id="PS50198">
    <property type="entry name" value="PPIC_PPIASE_2"/>
    <property type="match status" value="1"/>
</dbReference>
<dbReference type="Proteomes" id="UP000094412">
    <property type="component" value="Unassembled WGS sequence"/>
</dbReference>
<evidence type="ECO:0000256" key="2">
    <source>
        <dbReference type="ARBA" id="ARBA00007656"/>
    </source>
</evidence>
<evidence type="ECO:0000256" key="5">
    <source>
        <dbReference type="ARBA" id="ARBA00023110"/>
    </source>
</evidence>
<evidence type="ECO:0000256" key="3">
    <source>
        <dbReference type="ARBA" id="ARBA00013194"/>
    </source>
</evidence>
<evidence type="ECO:0000313" key="12">
    <source>
        <dbReference type="Proteomes" id="UP000094412"/>
    </source>
</evidence>
<dbReference type="GO" id="GO:0003755">
    <property type="term" value="F:peptidyl-prolyl cis-trans isomerase activity"/>
    <property type="evidence" value="ECO:0007669"/>
    <property type="project" value="UniProtKB-KW"/>
</dbReference>
<keyword evidence="12" id="KW-1185">Reference proteome</keyword>
<accession>A0A1C2DFU1</accession>
<evidence type="ECO:0000256" key="4">
    <source>
        <dbReference type="ARBA" id="ARBA00018370"/>
    </source>
</evidence>
<dbReference type="Gene3D" id="3.10.50.40">
    <property type="match status" value="1"/>
</dbReference>
<dbReference type="PANTHER" id="PTHR47245:SF2">
    <property type="entry name" value="PEPTIDYL-PROLYL CIS-TRANS ISOMERASE HP_0175-RELATED"/>
    <property type="match status" value="1"/>
</dbReference>
<dbReference type="EMBL" id="MDEO01000036">
    <property type="protein sequence ID" value="OCX13628.1"/>
    <property type="molecule type" value="Genomic_DNA"/>
</dbReference>
<reference evidence="11 12" key="1">
    <citation type="submission" date="2016-08" db="EMBL/GenBank/DDBJ databases">
        <title>Whole genome sequence of Mesorhizobium sp. strain UASWS1009 isolated from industrial sewage.</title>
        <authorList>
            <person name="Crovadore J."/>
            <person name="Calmin G."/>
            <person name="Chablais R."/>
            <person name="Cochard B."/>
            <person name="Lefort F."/>
        </authorList>
    </citation>
    <scope>NUCLEOTIDE SEQUENCE [LARGE SCALE GENOMIC DNA]</scope>
    <source>
        <strain evidence="11 12">UASWS1009</strain>
    </source>
</reference>
<dbReference type="InterPro" id="IPR000297">
    <property type="entry name" value="PPIase_PpiC"/>
</dbReference>
<dbReference type="AlphaFoldDB" id="A0A1C2DFU1"/>
<feature type="domain" description="PpiC" evidence="10">
    <location>
        <begin position="163"/>
        <end position="254"/>
    </location>
</feature>
<organism evidence="11 12">
    <name type="scientific">Mesorhizobium hungaricum</name>
    <dbReference type="NCBI Taxonomy" id="1566387"/>
    <lineage>
        <taxon>Bacteria</taxon>
        <taxon>Pseudomonadati</taxon>
        <taxon>Pseudomonadota</taxon>
        <taxon>Alphaproteobacteria</taxon>
        <taxon>Hyphomicrobiales</taxon>
        <taxon>Phyllobacteriaceae</taxon>
        <taxon>Mesorhizobium</taxon>
    </lineage>
</organism>
<dbReference type="SUPFAM" id="SSF54534">
    <property type="entry name" value="FKBP-like"/>
    <property type="match status" value="1"/>
</dbReference>
<evidence type="ECO:0000259" key="10">
    <source>
        <dbReference type="PROSITE" id="PS50198"/>
    </source>
</evidence>
<dbReference type="SUPFAM" id="SSF109998">
    <property type="entry name" value="Triger factor/SurA peptide-binding domain-like"/>
    <property type="match status" value="1"/>
</dbReference>
<evidence type="ECO:0000256" key="6">
    <source>
        <dbReference type="ARBA" id="ARBA00030642"/>
    </source>
</evidence>
<dbReference type="STRING" id="1566387.QV13_29695"/>
<comment type="caution">
    <text evidence="11">The sequence shown here is derived from an EMBL/GenBank/DDBJ whole genome shotgun (WGS) entry which is preliminary data.</text>
</comment>
<sequence length="311" mass="33245">MSLLFRRASLASLGLAVGLSALSLSPLAAQETQPAQPAQPADAAATPAAAPVDPNAVVATVDGKPITEADLTLAEGELSKQFAQLPPEQRRAAALSAAIEIKVLAAKAVADGLDKDPDFQRRAAFLQQRALHGEMVEKEVVGKITDADIRARYDKEIAAQPPVNEVHARHILVKTKEEAEAIIKKLEGGADFQKLASENTNDPSGKTSGGDLGFFGPGQMVPEFEKAAFALEVGAYTKEPVQTQFGWHVIKVEDKRQQQPPAFDQVKDQARSAVVRDKYFALVKEARKSAKVDIPDENLRKAVEAAEGGAK</sequence>
<keyword evidence="5 8" id="KW-0697">Rotamase</keyword>
<dbReference type="InterPro" id="IPR027304">
    <property type="entry name" value="Trigger_fact/SurA_dom_sf"/>
</dbReference>
<dbReference type="Gene3D" id="1.10.8.1040">
    <property type="match status" value="1"/>
</dbReference>
<keyword evidence="8 11" id="KW-0413">Isomerase</keyword>
<protein>
    <recommendedName>
        <fullName evidence="4">Parvulin-like PPIase</fullName>
        <ecNumber evidence="3">5.2.1.8</ecNumber>
    </recommendedName>
    <alternativeName>
        <fullName evidence="6">Peptidyl-prolyl cis-trans isomerase plp</fullName>
    </alternativeName>
    <alternativeName>
        <fullName evidence="7">Rotamase plp</fullName>
    </alternativeName>
</protein>
<evidence type="ECO:0000256" key="1">
    <source>
        <dbReference type="ARBA" id="ARBA00000971"/>
    </source>
</evidence>
<dbReference type="PANTHER" id="PTHR47245">
    <property type="entry name" value="PEPTIDYLPROLYL ISOMERASE"/>
    <property type="match status" value="1"/>
</dbReference>
<evidence type="ECO:0000256" key="8">
    <source>
        <dbReference type="PROSITE-ProRule" id="PRU00278"/>
    </source>
</evidence>
<proteinExistence type="inferred from homology"/>
<name>A0A1C2DFU1_9HYPH</name>
<dbReference type="Pfam" id="PF13616">
    <property type="entry name" value="Rotamase_3"/>
    <property type="match status" value="1"/>
</dbReference>
<evidence type="ECO:0000256" key="7">
    <source>
        <dbReference type="ARBA" id="ARBA00031484"/>
    </source>
</evidence>
<feature type="signal peptide" evidence="9">
    <location>
        <begin position="1"/>
        <end position="28"/>
    </location>
</feature>
<dbReference type="EC" id="5.2.1.8" evidence="3"/>